<feature type="non-terminal residue" evidence="2">
    <location>
        <position position="1"/>
    </location>
</feature>
<organism evidence="2 3">
    <name type="scientific">Daphnia magna</name>
    <dbReference type="NCBI Taxonomy" id="35525"/>
    <lineage>
        <taxon>Eukaryota</taxon>
        <taxon>Metazoa</taxon>
        <taxon>Ecdysozoa</taxon>
        <taxon>Arthropoda</taxon>
        <taxon>Crustacea</taxon>
        <taxon>Branchiopoda</taxon>
        <taxon>Diplostraca</taxon>
        <taxon>Cladocera</taxon>
        <taxon>Anomopoda</taxon>
        <taxon>Daphniidae</taxon>
        <taxon>Daphnia</taxon>
    </lineage>
</organism>
<keyword evidence="3" id="KW-1185">Reference proteome</keyword>
<reference evidence="2 3" key="1">
    <citation type="submission" date="2016-03" db="EMBL/GenBank/DDBJ databases">
        <title>EvidentialGene: Evidence-directed Construction of Genes on Genomes.</title>
        <authorList>
            <person name="Gilbert D.G."/>
            <person name="Choi J.-H."/>
            <person name="Mockaitis K."/>
            <person name="Colbourne J."/>
            <person name="Pfrender M."/>
        </authorList>
    </citation>
    <scope>NUCLEOTIDE SEQUENCE [LARGE SCALE GENOMIC DNA]</scope>
    <source>
        <strain evidence="2 3">Xinb3</strain>
        <tissue evidence="2">Complete organism</tissue>
    </source>
</reference>
<feature type="compositionally biased region" description="Basic and acidic residues" evidence="1">
    <location>
        <begin position="99"/>
        <end position="112"/>
    </location>
</feature>
<evidence type="ECO:0000313" key="3">
    <source>
        <dbReference type="Proteomes" id="UP000076858"/>
    </source>
</evidence>
<feature type="region of interest" description="Disordered" evidence="1">
    <location>
        <begin position="1"/>
        <end position="128"/>
    </location>
</feature>
<evidence type="ECO:0000313" key="2">
    <source>
        <dbReference type="EMBL" id="KZR98553.1"/>
    </source>
</evidence>
<feature type="compositionally biased region" description="Basic and acidic residues" evidence="1">
    <location>
        <begin position="29"/>
        <end position="43"/>
    </location>
</feature>
<comment type="caution">
    <text evidence="2">The sequence shown here is derived from an EMBL/GenBank/DDBJ whole genome shotgun (WGS) entry which is preliminary data.</text>
</comment>
<gene>
    <name evidence="2" type="ORF">APZ42_005967</name>
</gene>
<proteinExistence type="predicted"/>
<evidence type="ECO:0000256" key="1">
    <source>
        <dbReference type="SAM" id="MobiDB-lite"/>
    </source>
</evidence>
<dbReference type="EMBL" id="LRGB01016634">
    <property type="protein sequence ID" value="KZR98553.1"/>
    <property type="molecule type" value="Genomic_DNA"/>
</dbReference>
<dbReference type="AlphaFoldDB" id="A0A162CSF1"/>
<accession>A0A162CSF1</accession>
<dbReference type="Proteomes" id="UP000076858">
    <property type="component" value="Unassembled WGS sequence"/>
</dbReference>
<name>A0A162CSF1_9CRUS</name>
<feature type="non-terminal residue" evidence="2">
    <location>
        <position position="143"/>
    </location>
</feature>
<sequence>GPVRGRPRPDLVLHLARQRRRPGATQGRPGDRHLHVEGPRPVRDGAWQPCRRQRPRGHRPAVEQVHRRLVRGRQGRPEPGPAALRRRAGGDLARCLEPAGRHQDAVRRRSEEGLQGQGGGGQPDLNCGSVRAPFDCSLRCALR</sequence>
<protein>
    <submittedName>
        <fullName evidence="2">Uncharacterized protein</fullName>
    </submittedName>
</protein>